<evidence type="ECO:0000313" key="11">
    <source>
        <dbReference type="EMBL" id="KAF2890421.1"/>
    </source>
</evidence>
<evidence type="ECO:0000256" key="2">
    <source>
        <dbReference type="ARBA" id="ARBA00022475"/>
    </source>
</evidence>
<keyword evidence="3" id="KW-0716">Sensory transduction</keyword>
<evidence type="ECO:0000256" key="5">
    <source>
        <dbReference type="ARBA" id="ARBA00022725"/>
    </source>
</evidence>
<reference evidence="11" key="1">
    <citation type="submission" date="2019-08" db="EMBL/GenBank/DDBJ databases">
        <title>The genome of the North American firefly Photinus pyralis.</title>
        <authorList>
            <consortium name="Photinus pyralis genome working group"/>
            <person name="Fallon T.R."/>
            <person name="Sander Lower S.E."/>
            <person name="Weng J.-K."/>
        </authorList>
    </citation>
    <scope>NUCLEOTIDE SEQUENCE</scope>
    <source>
        <strain evidence="11">TRF0915ILg1</strain>
        <tissue evidence="11">Whole body</tissue>
    </source>
</reference>
<dbReference type="GO" id="GO:0005886">
    <property type="term" value="C:plasma membrane"/>
    <property type="evidence" value="ECO:0007669"/>
    <property type="project" value="UniProtKB-SubCell"/>
</dbReference>
<feature type="transmembrane region" description="Helical" evidence="10">
    <location>
        <begin position="114"/>
        <end position="134"/>
    </location>
</feature>
<sequence length="156" mass="17983">MAKTTVLLTNRISIGKLLEKLQQPPLLPNPCRGDNEKELIKRCLRITSIQTISYWILTYGSIIIAVLYTLAKRLSSSDYHDWQFPYGQITIINATYSPNFEILWFYQNLSLASMAMHFSTTDLLIAAVLVHISFQFKMLQNYIRKSVDNSCTIMLK</sequence>
<dbReference type="OrthoDB" id="6661390at2759"/>
<feature type="non-terminal residue" evidence="11">
    <location>
        <position position="156"/>
    </location>
</feature>
<gene>
    <name evidence="11" type="ORF">ILUMI_15752</name>
</gene>
<dbReference type="Proteomes" id="UP000801492">
    <property type="component" value="Unassembled WGS sequence"/>
</dbReference>
<evidence type="ECO:0000256" key="4">
    <source>
        <dbReference type="ARBA" id="ARBA00022692"/>
    </source>
</evidence>
<accession>A0A8K0CRN0</accession>
<protein>
    <submittedName>
        <fullName evidence="11">Uncharacterized protein</fullName>
    </submittedName>
</protein>
<evidence type="ECO:0000313" key="12">
    <source>
        <dbReference type="Proteomes" id="UP000801492"/>
    </source>
</evidence>
<organism evidence="11 12">
    <name type="scientific">Ignelater luminosus</name>
    <name type="common">Cucubano</name>
    <name type="synonym">Pyrophorus luminosus</name>
    <dbReference type="NCBI Taxonomy" id="2038154"/>
    <lineage>
        <taxon>Eukaryota</taxon>
        <taxon>Metazoa</taxon>
        <taxon>Ecdysozoa</taxon>
        <taxon>Arthropoda</taxon>
        <taxon>Hexapoda</taxon>
        <taxon>Insecta</taxon>
        <taxon>Pterygota</taxon>
        <taxon>Neoptera</taxon>
        <taxon>Endopterygota</taxon>
        <taxon>Coleoptera</taxon>
        <taxon>Polyphaga</taxon>
        <taxon>Elateriformia</taxon>
        <taxon>Elateroidea</taxon>
        <taxon>Elateridae</taxon>
        <taxon>Agrypninae</taxon>
        <taxon>Pyrophorini</taxon>
        <taxon>Ignelater</taxon>
    </lineage>
</organism>
<keyword evidence="12" id="KW-1185">Reference proteome</keyword>
<dbReference type="GO" id="GO:0007165">
    <property type="term" value="P:signal transduction"/>
    <property type="evidence" value="ECO:0007669"/>
    <property type="project" value="UniProtKB-KW"/>
</dbReference>
<keyword evidence="4 10" id="KW-0812">Transmembrane</keyword>
<dbReference type="Pfam" id="PF02949">
    <property type="entry name" value="7tm_6"/>
    <property type="match status" value="1"/>
</dbReference>
<keyword evidence="9" id="KW-0807">Transducer</keyword>
<keyword evidence="6 10" id="KW-1133">Transmembrane helix</keyword>
<evidence type="ECO:0000256" key="9">
    <source>
        <dbReference type="ARBA" id="ARBA00023224"/>
    </source>
</evidence>
<dbReference type="GO" id="GO:0005549">
    <property type="term" value="F:odorant binding"/>
    <property type="evidence" value="ECO:0007669"/>
    <property type="project" value="InterPro"/>
</dbReference>
<keyword evidence="2" id="KW-1003">Cell membrane</keyword>
<evidence type="ECO:0000256" key="10">
    <source>
        <dbReference type="SAM" id="Phobius"/>
    </source>
</evidence>
<evidence type="ECO:0000256" key="1">
    <source>
        <dbReference type="ARBA" id="ARBA00004651"/>
    </source>
</evidence>
<keyword evidence="7 10" id="KW-0472">Membrane</keyword>
<feature type="transmembrane region" description="Helical" evidence="10">
    <location>
        <begin position="52"/>
        <end position="71"/>
    </location>
</feature>
<proteinExistence type="predicted"/>
<evidence type="ECO:0000256" key="7">
    <source>
        <dbReference type="ARBA" id="ARBA00023136"/>
    </source>
</evidence>
<dbReference type="EMBL" id="VTPC01052796">
    <property type="protein sequence ID" value="KAF2890421.1"/>
    <property type="molecule type" value="Genomic_DNA"/>
</dbReference>
<dbReference type="GO" id="GO:0004984">
    <property type="term" value="F:olfactory receptor activity"/>
    <property type="evidence" value="ECO:0007669"/>
    <property type="project" value="InterPro"/>
</dbReference>
<dbReference type="PANTHER" id="PTHR21137">
    <property type="entry name" value="ODORANT RECEPTOR"/>
    <property type="match status" value="1"/>
</dbReference>
<dbReference type="AlphaFoldDB" id="A0A8K0CRN0"/>
<comment type="caution">
    <text evidence="11">The sequence shown here is derived from an EMBL/GenBank/DDBJ whole genome shotgun (WGS) entry which is preliminary data.</text>
</comment>
<keyword evidence="5" id="KW-0552">Olfaction</keyword>
<evidence type="ECO:0000256" key="8">
    <source>
        <dbReference type="ARBA" id="ARBA00023170"/>
    </source>
</evidence>
<name>A0A8K0CRN0_IGNLU</name>
<comment type="subcellular location">
    <subcellularLocation>
        <location evidence="1">Cell membrane</location>
        <topology evidence="1">Multi-pass membrane protein</topology>
    </subcellularLocation>
</comment>
<dbReference type="InterPro" id="IPR004117">
    <property type="entry name" value="7tm6_olfct_rcpt"/>
</dbReference>
<evidence type="ECO:0000256" key="3">
    <source>
        <dbReference type="ARBA" id="ARBA00022606"/>
    </source>
</evidence>
<evidence type="ECO:0000256" key="6">
    <source>
        <dbReference type="ARBA" id="ARBA00022989"/>
    </source>
</evidence>
<keyword evidence="8" id="KW-0675">Receptor</keyword>
<dbReference type="PANTHER" id="PTHR21137:SF35">
    <property type="entry name" value="ODORANT RECEPTOR 19A-RELATED"/>
    <property type="match status" value="1"/>
</dbReference>